<protein>
    <submittedName>
        <fullName evidence="3">Thioredoxin-like protein 1</fullName>
    </submittedName>
</protein>
<dbReference type="Gene3D" id="2.60.120.470">
    <property type="entry name" value="PITH domain"/>
    <property type="match status" value="1"/>
</dbReference>
<dbReference type="PROSITE" id="PS51532">
    <property type="entry name" value="PITH"/>
    <property type="match status" value="1"/>
</dbReference>
<dbReference type="PANTHER" id="PTHR46115">
    <property type="entry name" value="THIOREDOXIN-LIKE PROTEIN 1"/>
    <property type="match status" value="1"/>
</dbReference>
<keyword evidence="1" id="KW-1015">Disulfide bond</keyword>
<dbReference type="Proteomes" id="UP001165289">
    <property type="component" value="Unassembled WGS sequence"/>
</dbReference>
<name>A0AAV7K8Q2_9METZ</name>
<dbReference type="EMBL" id="JAKMXF010000131">
    <property type="protein sequence ID" value="KAI6657024.1"/>
    <property type="molecule type" value="Genomic_DNA"/>
</dbReference>
<gene>
    <name evidence="3" type="ORF">LOD99_11237</name>
</gene>
<evidence type="ECO:0000256" key="1">
    <source>
        <dbReference type="ARBA" id="ARBA00023157"/>
    </source>
</evidence>
<dbReference type="InterPro" id="IPR008979">
    <property type="entry name" value="Galactose-bd-like_sf"/>
</dbReference>
<keyword evidence="4" id="KW-1185">Reference proteome</keyword>
<proteinExistence type="predicted"/>
<dbReference type="GO" id="GO:0005737">
    <property type="term" value="C:cytoplasm"/>
    <property type="evidence" value="ECO:0007669"/>
    <property type="project" value="UniProtKB-ARBA"/>
</dbReference>
<dbReference type="SUPFAM" id="SSF49785">
    <property type="entry name" value="Galactose-binding domain-like"/>
    <property type="match status" value="1"/>
</dbReference>
<evidence type="ECO:0000313" key="4">
    <source>
        <dbReference type="Proteomes" id="UP001165289"/>
    </source>
</evidence>
<dbReference type="InterPro" id="IPR010400">
    <property type="entry name" value="PITH_dom"/>
</dbReference>
<sequence>MQEVKIHSICFRAPDLKHAPKTVKLFLNLSSLDFDFVERAKPVQFLDLTEADLEATSVTPLDYLKFQRVQSITVFVKNNQGGEETTQIGFIGLFGSTKESSNMQEFKRIAGKAGESH</sequence>
<reference evidence="3 4" key="1">
    <citation type="journal article" date="2023" name="BMC Biol.">
        <title>The compact genome of the sponge Oopsacas minuta (Hexactinellida) is lacking key metazoan core genes.</title>
        <authorList>
            <person name="Santini S."/>
            <person name="Schenkelaars Q."/>
            <person name="Jourda C."/>
            <person name="Duchesne M."/>
            <person name="Belahbib H."/>
            <person name="Rocher C."/>
            <person name="Selva M."/>
            <person name="Riesgo A."/>
            <person name="Vervoort M."/>
            <person name="Leys S.P."/>
            <person name="Kodjabachian L."/>
            <person name="Le Bivic A."/>
            <person name="Borchiellini C."/>
            <person name="Claverie J.M."/>
            <person name="Renard E."/>
        </authorList>
    </citation>
    <scope>NUCLEOTIDE SEQUENCE [LARGE SCALE GENOMIC DNA]</scope>
    <source>
        <strain evidence="3">SPO-2</strain>
    </source>
</reference>
<feature type="domain" description="PITH" evidence="2">
    <location>
        <begin position="1"/>
        <end position="113"/>
    </location>
</feature>
<comment type="caution">
    <text evidence="3">The sequence shown here is derived from an EMBL/GenBank/DDBJ whole genome shotgun (WGS) entry which is preliminary data.</text>
</comment>
<dbReference type="AlphaFoldDB" id="A0AAV7K8Q2"/>
<organism evidence="3 4">
    <name type="scientific">Oopsacas minuta</name>
    <dbReference type="NCBI Taxonomy" id="111878"/>
    <lineage>
        <taxon>Eukaryota</taxon>
        <taxon>Metazoa</taxon>
        <taxon>Porifera</taxon>
        <taxon>Hexactinellida</taxon>
        <taxon>Hexasterophora</taxon>
        <taxon>Lyssacinosida</taxon>
        <taxon>Leucopsacidae</taxon>
        <taxon>Oopsacas</taxon>
    </lineage>
</organism>
<evidence type="ECO:0000313" key="3">
    <source>
        <dbReference type="EMBL" id="KAI6657024.1"/>
    </source>
</evidence>
<evidence type="ECO:0000259" key="2">
    <source>
        <dbReference type="PROSITE" id="PS51532"/>
    </source>
</evidence>
<dbReference type="Pfam" id="PF06201">
    <property type="entry name" value="PITH"/>
    <property type="match status" value="1"/>
</dbReference>
<dbReference type="InterPro" id="IPR037047">
    <property type="entry name" value="PITH_dom_sf"/>
</dbReference>
<accession>A0AAV7K8Q2</accession>